<dbReference type="Proteomes" id="UP000198282">
    <property type="component" value="Unassembled WGS sequence"/>
</dbReference>
<sequence>MSHTPTQPTSPRRPRRMRGRILAAAALTALTGLTVAGLPVASANAATGPGHTPDVVREHLERLVDDAGLPAAMREAKELAHRRTADVVQQRLNHLVKSGAFPAALASTRDAKGRTRDYTAGVADLKTRAKVPVDGQVRIASNTKMFTAVVVLQLAGEGKIDLDAPIEKYLPGLIRGNGNDGRKITTRQLLQHTSGLPNYTRYMPSVFEYRHTYVGPREMLDTALAHKASFAPGKDWEYSNTGYIVAGLLVQKITGRPLSEEITNRIIKRIGLRDTYWPGVGDQTIRGSHPKGYAAKKPGGPLLDVTNLDPSWGWAAGQLIATPSDVNRFLVALLDGKLLKPEQLTQMRETVKTKGMPSGWQYGLGLVKMPLSCGGSAWGHGGDIDGYETRDAVTEDGRAATVAVTALPTDETGVMGVVAAVDAALCANR</sequence>
<keyword evidence="4" id="KW-1185">Reference proteome</keyword>
<dbReference type="RefSeq" id="WP_245878285.1">
    <property type="nucleotide sequence ID" value="NZ_FZOD01000010.1"/>
</dbReference>
<feature type="domain" description="Beta-lactamase-related" evidence="2">
    <location>
        <begin position="90"/>
        <end position="406"/>
    </location>
</feature>
<name>A0A239ES71_9ACTN</name>
<dbReference type="InterPro" id="IPR001466">
    <property type="entry name" value="Beta-lactam-related"/>
</dbReference>
<evidence type="ECO:0000256" key="1">
    <source>
        <dbReference type="SAM" id="SignalP"/>
    </source>
</evidence>
<keyword evidence="3" id="KW-0645">Protease</keyword>
<protein>
    <submittedName>
        <fullName evidence="3">D-alanyl-D-alanine carboxypeptidase</fullName>
    </submittedName>
</protein>
<evidence type="ECO:0000313" key="4">
    <source>
        <dbReference type="Proteomes" id="UP000198282"/>
    </source>
</evidence>
<feature type="signal peptide" evidence="1">
    <location>
        <begin position="1"/>
        <end position="45"/>
    </location>
</feature>
<dbReference type="PANTHER" id="PTHR46825:SF7">
    <property type="entry name" value="D-ALANYL-D-ALANINE CARBOXYPEPTIDASE"/>
    <property type="match status" value="1"/>
</dbReference>
<dbReference type="GO" id="GO:0004180">
    <property type="term" value="F:carboxypeptidase activity"/>
    <property type="evidence" value="ECO:0007669"/>
    <property type="project" value="UniProtKB-KW"/>
</dbReference>
<organism evidence="3 4">
    <name type="scientific">Streptosporangium subroseum</name>
    <dbReference type="NCBI Taxonomy" id="106412"/>
    <lineage>
        <taxon>Bacteria</taxon>
        <taxon>Bacillati</taxon>
        <taxon>Actinomycetota</taxon>
        <taxon>Actinomycetes</taxon>
        <taxon>Streptosporangiales</taxon>
        <taxon>Streptosporangiaceae</taxon>
        <taxon>Streptosporangium</taxon>
    </lineage>
</organism>
<keyword evidence="3" id="KW-0378">Hydrolase</keyword>
<dbReference type="AlphaFoldDB" id="A0A239ES71"/>
<dbReference type="SUPFAM" id="SSF56601">
    <property type="entry name" value="beta-lactamase/transpeptidase-like"/>
    <property type="match status" value="1"/>
</dbReference>
<dbReference type="Gene3D" id="3.40.710.10">
    <property type="entry name" value="DD-peptidase/beta-lactamase superfamily"/>
    <property type="match status" value="1"/>
</dbReference>
<dbReference type="EMBL" id="FZOD01000010">
    <property type="protein sequence ID" value="SNS47477.1"/>
    <property type="molecule type" value="Genomic_DNA"/>
</dbReference>
<keyword evidence="3" id="KW-0121">Carboxypeptidase</keyword>
<dbReference type="InterPro" id="IPR012338">
    <property type="entry name" value="Beta-lactam/transpept-like"/>
</dbReference>
<dbReference type="Pfam" id="PF00144">
    <property type="entry name" value="Beta-lactamase"/>
    <property type="match status" value="1"/>
</dbReference>
<feature type="chain" id="PRO_5012873300" evidence="1">
    <location>
        <begin position="46"/>
        <end position="429"/>
    </location>
</feature>
<accession>A0A239ES71</accession>
<reference evidence="3 4" key="1">
    <citation type="submission" date="2017-06" db="EMBL/GenBank/DDBJ databases">
        <authorList>
            <person name="Kim H.J."/>
            <person name="Triplett B.A."/>
        </authorList>
    </citation>
    <scope>NUCLEOTIDE SEQUENCE [LARGE SCALE GENOMIC DNA]</scope>
    <source>
        <strain evidence="3 4">CGMCC 4.2132</strain>
    </source>
</reference>
<proteinExistence type="predicted"/>
<dbReference type="PANTHER" id="PTHR46825">
    <property type="entry name" value="D-ALANYL-D-ALANINE-CARBOXYPEPTIDASE/ENDOPEPTIDASE AMPH"/>
    <property type="match status" value="1"/>
</dbReference>
<keyword evidence="1" id="KW-0732">Signal</keyword>
<evidence type="ECO:0000313" key="3">
    <source>
        <dbReference type="EMBL" id="SNS47477.1"/>
    </source>
</evidence>
<evidence type="ECO:0000259" key="2">
    <source>
        <dbReference type="Pfam" id="PF00144"/>
    </source>
</evidence>
<gene>
    <name evidence="3" type="ORF">SAMN05216276_101040</name>
</gene>
<dbReference type="InterPro" id="IPR050491">
    <property type="entry name" value="AmpC-like"/>
</dbReference>